<dbReference type="Proteomes" id="UP001174909">
    <property type="component" value="Unassembled WGS sequence"/>
</dbReference>
<feature type="non-terminal residue" evidence="1">
    <location>
        <position position="1"/>
    </location>
</feature>
<evidence type="ECO:0000313" key="2">
    <source>
        <dbReference type="Proteomes" id="UP001174909"/>
    </source>
</evidence>
<reference evidence="1" key="1">
    <citation type="submission" date="2023-03" db="EMBL/GenBank/DDBJ databases">
        <authorList>
            <person name="Steffen K."/>
            <person name="Cardenas P."/>
        </authorList>
    </citation>
    <scope>NUCLEOTIDE SEQUENCE</scope>
</reference>
<keyword evidence="2" id="KW-1185">Reference proteome</keyword>
<name>A0AA35WC63_GEOBA</name>
<evidence type="ECO:0000313" key="1">
    <source>
        <dbReference type="EMBL" id="CAI8015953.1"/>
    </source>
</evidence>
<dbReference type="EMBL" id="CASHTH010001483">
    <property type="protein sequence ID" value="CAI8015953.1"/>
    <property type="molecule type" value="Genomic_DNA"/>
</dbReference>
<organism evidence="1 2">
    <name type="scientific">Geodia barretti</name>
    <name type="common">Barrett's horny sponge</name>
    <dbReference type="NCBI Taxonomy" id="519541"/>
    <lineage>
        <taxon>Eukaryota</taxon>
        <taxon>Metazoa</taxon>
        <taxon>Porifera</taxon>
        <taxon>Demospongiae</taxon>
        <taxon>Heteroscleromorpha</taxon>
        <taxon>Tetractinellida</taxon>
        <taxon>Astrophorina</taxon>
        <taxon>Geodiidae</taxon>
        <taxon>Geodia</taxon>
    </lineage>
</organism>
<comment type="caution">
    <text evidence="1">The sequence shown here is derived from an EMBL/GenBank/DDBJ whole genome shotgun (WGS) entry which is preliminary data.</text>
</comment>
<proteinExistence type="predicted"/>
<gene>
    <name evidence="1" type="ORF">GBAR_LOCUS9851</name>
</gene>
<accession>A0AA35WC63</accession>
<sequence>KGGIAVNSIPTSTNEAYGKVRERGGVRFTTSTNEAAGEGDGYELVNFPCRESPLLPAGAEEDPVYEVIS</sequence>
<dbReference type="AlphaFoldDB" id="A0AA35WC63"/>
<protein>
    <submittedName>
        <fullName evidence="1">Uncharacterized protein</fullName>
    </submittedName>
</protein>